<dbReference type="EMBL" id="JBKAMQ010000001">
    <property type="protein sequence ID" value="MFN6505665.1"/>
    <property type="molecule type" value="Genomic_DNA"/>
</dbReference>
<feature type="region of interest" description="Disordered" evidence="1">
    <location>
        <begin position="240"/>
        <end position="292"/>
    </location>
</feature>
<proteinExistence type="predicted"/>
<reference evidence="3 5" key="1">
    <citation type="submission" date="2024-12" db="EMBL/GenBank/DDBJ databases">
        <authorList>
            <person name="Alaofin S."/>
            <person name="Velasco D."/>
            <person name="Li D."/>
            <person name="Baldwin T."/>
            <person name="Liu Z."/>
            <person name="Schachterle J.K."/>
        </authorList>
    </citation>
    <scope>NUCLEOTIDE SEQUENCE [LARGE SCALE GENOMIC DNA]</scope>
    <source>
        <strain evidence="3 5">B1</strain>
    </source>
</reference>
<organism evidence="3 5">
    <name type="scientific">Xanthomonas translucens pv. translucens</name>
    <dbReference type="NCBI Taxonomy" id="134875"/>
    <lineage>
        <taxon>Bacteria</taxon>
        <taxon>Pseudomonadati</taxon>
        <taxon>Pseudomonadota</taxon>
        <taxon>Gammaproteobacteria</taxon>
        <taxon>Lysobacterales</taxon>
        <taxon>Lysobacteraceae</taxon>
        <taxon>Xanthomonas</taxon>
        <taxon>Xanthomonas translucens group</taxon>
    </lineage>
</organism>
<evidence type="ECO:0000313" key="3">
    <source>
        <dbReference type="EMBL" id="MFN6505665.1"/>
    </source>
</evidence>
<sequence length="463" mass="48100">MARTRQLIALLFVVLLFPQQSHAATFADQGAAFSACRSDASAVAARVDADKSTYKVTTNCAKAAQDPIYSCYAVRVYGNGSNTSATAACQTFLLSGSGGDPEYRYPASKSCTTRTGITSTFKPKSASISCDSGCEMAWFSNADGTSTSQAIGSVCSTTDFKDKCGSGYYWNAVLNVCEPTKEDCPTGKTLNSLGQCAPEPCPEGMTQQQDSTCKPKDDECPAGQVKGPDGSCVKKPDACSTGQAQGKDGTCKPDKDGDGNPDDEDSDDDGDDDKKSFSGGDSCASPPSCSGDPVMCGQARIQWRIDCNTRRNVNIAGGACGSPPVCTGDKCDAMEYSQLLMQWRTACATEKLLTKGNTNPESGQPEWTKVGGMSQDPGAGANPSDTNVLTVKHVSTDDLDRSGFGGGACIGFGNAGSGAVSRAIGSTFAAPPPMWCDYMARLKAGLIIVASCVAVFILTRGGS</sequence>
<evidence type="ECO:0000313" key="4">
    <source>
        <dbReference type="EMBL" id="MFN6505677.1"/>
    </source>
</evidence>
<evidence type="ECO:0000313" key="5">
    <source>
        <dbReference type="Proteomes" id="UP001635788"/>
    </source>
</evidence>
<feature type="compositionally biased region" description="Acidic residues" evidence="1">
    <location>
        <begin position="259"/>
        <end position="271"/>
    </location>
</feature>
<evidence type="ECO:0000256" key="1">
    <source>
        <dbReference type="SAM" id="MobiDB-lite"/>
    </source>
</evidence>
<dbReference type="RefSeq" id="WP_206711743.1">
    <property type="nucleotide sequence ID" value="NZ_CP064004.1"/>
</dbReference>
<feature type="signal peptide" evidence="2">
    <location>
        <begin position="1"/>
        <end position="23"/>
    </location>
</feature>
<comment type="caution">
    <text evidence="3">The sequence shown here is derived from an EMBL/GenBank/DDBJ whole genome shotgun (WGS) entry which is preliminary data.</text>
</comment>
<gene>
    <name evidence="3" type="ORF">ACK3FC_00030</name>
    <name evidence="4" type="ORF">ACK3FC_00090</name>
</gene>
<keyword evidence="5" id="KW-1185">Reference proteome</keyword>
<name>A0ABW9KT17_XANCT</name>
<dbReference type="Proteomes" id="UP001635788">
    <property type="component" value="Unassembled WGS sequence"/>
</dbReference>
<keyword evidence="2" id="KW-0732">Signal</keyword>
<evidence type="ECO:0000256" key="2">
    <source>
        <dbReference type="SAM" id="SignalP"/>
    </source>
</evidence>
<protein>
    <submittedName>
        <fullName evidence="3">Uncharacterized protein</fullName>
    </submittedName>
</protein>
<accession>A0ABW9KT17</accession>
<feature type="chain" id="PRO_5045033885" evidence="2">
    <location>
        <begin position="24"/>
        <end position="463"/>
    </location>
</feature>
<dbReference type="EMBL" id="JBKAMQ010000002">
    <property type="protein sequence ID" value="MFN6505677.1"/>
    <property type="molecule type" value="Genomic_DNA"/>
</dbReference>
<feature type="region of interest" description="Disordered" evidence="1">
    <location>
        <begin position="354"/>
        <end position="385"/>
    </location>
</feature>
<feature type="compositionally biased region" description="Basic and acidic residues" evidence="1">
    <location>
        <begin position="249"/>
        <end position="258"/>
    </location>
</feature>